<dbReference type="AlphaFoldDB" id="A0AAV7MGR8"/>
<evidence type="ECO:0000256" key="1">
    <source>
        <dbReference type="SAM" id="MobiDB-lite"/>
    </source>
</evidence>
<dbReference type="Proteomes" id="UP001066276">
    <property type="component" value="Chromosome 10"/>
</dbReference>
<name>A0AAV7MGR8_PLEWA</name>
<gene>
    <name evidence="2" type="ORF">NDU88_004496</name>
</gene>
<feature type="region of interest" description="Disordered" evidence="1">
    <location>
        <begin position="1"/>
        <end position="25"/>
    </location>
</feature>
<reference evidence="2" key="1">
    <citation type="journal article" date="2022" name="bioRxiv">
        <title>Sequencing and chromosome-scale assembly of the giantPleurodeles waltlgenome.</title>
        <authorList>
            <person name="Brown T."/>
            <person name="Elewa A."/>
            <person name="Iarovenko S."/>
            <person name="Subramanian E."/>
            <person name="Araus A.J."/>
            <person name="Petzold A."/>
            <person name="Susuki M."/>
            <person name="Suzuki K.-i.T."/>
            <person name="Hayashi T."/>
            <person name="Toyoda A."/>
            <person name="Oliveira C."/>
            <person name="Osipova E."/>
            <person name="Leigh N.D."/>
            <person name="Simon A."/>
            <person name="Yun M.H."/>
        </authorList>
    </citation>
    <scope>NUCLEOTIDE SEQUENCE</scope>
    <source>
        <strain evidence="2">20211129_DDA</strain>
        <tissue evidence="2">Liver</tissue>
    </source>
</reference>
<dbReference type="EMBL" id="JANPWB010000014">
    <property type="protein sequence ID" value="KAJ1099395.1"/>
    <property type="molecule type" value="Genomic_DNA"/>
</dbReference>
<accession>A0AAV7MGR8</accession>
<organism evidence="2 3">
    <name type="scientific">Pleurodeles waltl</name>
    <name type="common">Iberian ribbed newt</name>
    <dbReference type="NCBI Taxonomy" id="8319"/>
    <lineage>
        <taxon>Eukaryota</taxon>
        <taxon>Metazoa</taxon>
        <taxon>Chordata</taxon>
        <taxon>Craniata</taxon>
        <taxon>Vertebrata</taxon>
        <taxon>Euteleostomi</taxon>
        <taxon>Amphibia</taxon>
        <taxon>Batrachia</taxon>
        <taxon>Caudata</taxon>
        <taxon>Salamandroidea</taxon>
        <taxon>Salamandridae</taxon>
        <taxon>Pleurodelinae</taxon>
        <taxon>Pleurodeles</taxon>
    </lineage>
</organism>
<protein>
    <submittedName>
        <fullName evidence="2">Uncharacterized protein</fullName>
    </submittedName>
</protein>
<keyword evidence="3" id="KW-1185">Reference proteome</keyword>
<feature type="compositionally biased region" description="Polar residues" evidence="1">
    <location>
        <begin position="8"/>
        <end position="18"/>
    </location>
</feature>
<sequence>MDLAADDSWQQYRSPTTSDGRDEEAPLGRTLLEGLFVSLRKDIQSVKQEIYQDLRKVRRDLADMGTRVSTLEDNETVKGKEHEHLHQEVLLLQEQQAILQTRSRDLTNRSCRNNICKWGAQGGDSWGHWRQVHELKAIHKTTSASRGWRQLETAEAQLHGQATDRAEYDLLHLRYTFYVGGNKSGRLLAHKLRDIHQAERVGELLAIFGETVTGDTPIVNSNCECLL</sequence>
<comment type="caution">
    <text evidence="2">The sequence shown here is derived from an EMBL/GenBank/DDBJ whole genome shotgun (WGS) entry which is preliminary data.</text>
</comment>
<evidence type="ECO:0000313" key="2">
    <source>
        <dbReference type="EMBL" id="KAJ1099395.1"/>
    </source>
</evidence>
<evidence type="ECO:0000313" key="3">
    <source>
        <dbReference type="Proteomes" id="UP001066276"/>
    </source>
</evidence>
<proteinExistence type="predicted"/>